<organism evidence="1 2">
    <name type="scientific">Dentiscutata erythropus</name>
    <dbReference type="NCBI Taxonomy" id="1348616"/>
    <lineage>
        <taxon>Eukaryota</taxon>
        <taxon>Fungi</taxon>
        <taxon>Fungi incertae sedis</taxon>
        <taxon>Mucoromycota</taxon>
        <taxon>Glomeromycotina</taxon>
        <taxon>Glomeromycetes</taxon>
        <taxon>Diversisporales</taxon>
        <taxon>Gigasporaceae</taxon>
        <taxon>Dentiscutata</taxon>
    </lineage>
</organism>
<comment type="caution">
    <text evidence="1">The sequence shown here is derived from an EMBL/GenBank/DDBJ whole genome shotgun (WGS) entry which is preliminary data.</text>
</comment>
<keyword evidence="2" id="KW-1185">Reference proteome</keyword>
<dbReference type="EMBL" id="CAJVPY010023773">
    <property type="protein sequence ID" value="CAG8785575.1"/>
    <property type="molecule type" value="Genomic_DNA"/>
</dbReference>
<dbReference type="OrthoDB" id="10396041at2759"/>
<proteinExistence type="predicted"/>
<dbReference type="AlphaFoldDB" id="A0A9N9P569"/>
<name>A0A9N9P569_9GLOM</name>
<feature type="non-terminal residue" evidence="1">
    <location>
        <position position="264"/>
    </location>
</feature>
<evidence type="ECO:0000313" key="1">
    <source>
        <dbReference type="EMBL" id="CAG8785575.1"/>
    </source>
</evidence>
<gene>
    <name evidence="1" type="ORF">DERYTH_LOCUS20329</name>
</gene>
<sequence>MTDNTIVQFKYLDSDTKTLSISFEYQNVGYTIKFPPPETDISKGHTKKNHISVFFLFRAYIQECLQGSIEGNNQRAKNKNISNLSSNIWKELPYTFRNEFSKYTNRINEYRTSKKQNPFTSSDVGSSKKVIKQQSYYEKKTYEEIRHAEESTYSESVANDAINDHLKNESSSLEEPIPPANISYHPLIFQDGYEESVYYGIQIFDTGNTELTHYINLMPFLNSYTYDIRYNNFVNSVNRNLYENDLLVYEGTQLNPSFEMDSME</sequence>
<accession>A0A9N9P569</accession>
<dbReference type="Proteomes" id="UP000789405">
    <property type="component" value="Unassembled WGS sequence"/>
</dbReference>
<evidence type="ECO:0000313" key="2">
    <source>
        <dbReference type="Proteomes" id="UP000789405"/>
    </source>
</evidence>
<protein>
    <submittedName>
        <fullName evidence="1">11748_t:CDS:1</fullName>
    </submittedName>
</protein>
<reference evidence="1" key="1">
    <citation type="submission" date="2021-06" db="EMBL/GenBank/DDBJ databases">
        <authorList>
            <person name="Kallberg Y."/>
            <person name="Tangrot J."/>
            <person name="Rosling A."/>
        </authorList>
    </citation>
    <scope>NUCLEOTIDE SEQUENCE</scope>
    <source>
        <strain evidence="1">MA453B</strain>
    </source>
</reference>